<reference evidence="2" key="1">
    <citation type="submission" date="2018-01" db="EMBL/GenBank/DDBJ databases">
        <authorList>
            <person name="Mao J.F."/>
        </authorList>
    </citation>
    <scope>NUCLEOTIDE SEQUENCE</scope>
    <source>
        <strain evidence="2">Huo1</strain>
        <tissue evidence="2">Leaf</tissue>
    </source>
</reference>
<organism evidence="2">
    <name type="scientific">Salvia splendens</name>
    <name type="common">Scarlet sage</name>
    <dbReference type="NCBI Taxonomy" id="180675"/>
    <lineage>
        <taxon>Eukaryota</taxon>
        <taxon>Viridiplantae</taxon>
        <taxon>Streptophyta</taxon>
        <taxon>Embryophyta</taxon>
        <taxon>Tracheophyta</taxon>
        <taxon>Spermatophyta</taxon>
        <taxon>Magnoliopsida</taxon>
        <taxon>eudicotyledons</taxon>
        <taxon>Gunneridae</taxon>
        <taxon>Pentapetalae</taxon>
        <taxon>asterids</taxon>
        <taxon>lamiids</taxon>
        <taxon>Lamiales</taxon>
        <taxon>Lamiaceae</taxon>
        <taxon>Nepetoideae</taxon>
        <taxon>Mentheae</taxon>
        <taxon>Salviinae</taxon>
        <taxon>Salvia</taxon>
        <taxon>Salvia subgen. Calosphace</taxon>
        <taxon>core Calosphace</taxon>
    </lineage>
</organism>
<keyword evidence="3" id="KW-1185">Reference proteome</keyword>
<evidence type="ECO:0000256" key="1">
    <source>
        <dbReference type="SAM" id="Phobius"/>
    </source>
</evidence>
<feature type="transmembrane region" description="Helical" evidence="1">
    <location>
        <begin position="30"/>
        <end position="55"/>
    </location>
</feature>
<dbReference type="InterPro" id="IPR011009">
    <property type="entry name" value="Kinase-like_dom_sf"/>
</dbReference>
<evidence type="ECO:0000313" key="3">
    <source>
        <dbReference type="Proteomes" id="UP000298416"/>
    </source>
</evidence>
<comment type="caution">
    <text evidence="2">The sequence shown here is derived from an EMBL/GenBank/DDBJ whole genome shotgun (WGS) entry which is preliminary data.</text>
</comment>
<sequence length="162" mass="18643">MRQTAFCRKDALAVMPTVKRKEEEESTSKLGIVLEVIGAIVAILGVLGMLIIVIYRRLQRKGHDEFRRHVPQPMRMASIGLPPYHNSMMFCVNYGKNVDEQLYKGRLRDGSVVLVKCLKLKQKHSPPQALQHHMEVISKLRHWHLVSVLGHCIVPPNWNLHR</sequence>
<dbReference type="SUPFAM" id="SSF56112">
    <property type="entry name" value="Protein kinase-like (PK-like)"/>
    <property type="match status" value="1"/>
</dbReference>
<name>A0A8X8WD54_SALSN</name>
<protein>
    <recommendedName>
        <fullName evidence="4">Serine-threonine/tyrosine-protein kinase catalytic domain-containing protein</fullName>
    </recommendedName>
</protein>
<keyword evidence="1" id="KW-0472">Membrane</keyword>
<dbReference type="EMBL" id="PNBA02000018">
    <property type="protein sequence ID" value="KAG6392925.1"/>
    <property type="molecule type" value="Genomic_DNA"/>
</dbReference>
<dbReference type="AlphaFoldDB" id="A0A8X8WD54"/>
<evidence type="ECO:0008006" key="4">
    <source>
        <dbReference type="Google" id="ProtNLM"/>
    </source>
</evidence>
<evidence type="ECO:0000313" key="2">
    <source>
        <dbReference type="EMBL" id="KAG6392925.1"/>
    </source>
</evidence>
<reference evidence="2" key="2">
    <citation type="submission" date="2020-08" db="EMBL/GenBank/DDBJ databases">
        <title>Plant Genome Project.</title>
        <authorList>
            <person name="Zhang R.-G."/>
        </authorList>
    </citation>
    <scope>NUCLEOTIDE SEQUENCE</scope>
    <source>
        <strain evidence="2">Huo1</strain>
        <tissue evidence="2">Leaf</tissue>
    </source>
</reference>
<gene>
    <name evidence="2" type="ORF">SASPL_147154</name>
</gene>
<dbReference type="Proteomes" id="UP000298416">
    <property type="component" value="Unassembled WGS sequence"/>
</dbReference>
<keyword evidence="1" id="KW-1133">Transmembrane helix</keyword>
<accession>A0A8X8WD54</accession>
<keyword evidence="1" id="KW-0812">Transmembrane</keyword>
<dbReference type="Gene3D" id="3.30.200.20">
    <property type="entry name" value="Phosphorylase Kinase, domain 1"/>
    <property type="match status" value="1"/>
</dbReference>
<proteinExistence type="predicted"/>